<dbReference type="GO" id="GO:0046872">
    <property type="term" value="F:metal ion binding"/>
    <property type="evidence" value="ECO:0007669"/>
    <property type="project" value="UniProtKB-KW"/>
</dbReference>
<evidence type="ECO:0000256" key="4">
    <source>
        <dbReference type="RuleBase" id="RU003682"/>
    </source>
</evidence>
<keyword evidence="2 4" id="KW-0479">Metal-binding</keyword>
<dbReference type="InterPro" id="IPR050295">
    <property type="entry name" value="Plant_2OG-oxidoreductases"/>
</dbReference>
<evidence type="ECO:0000256" key="1">
    <source>
        <dbReference type="ARBA" id="ARBA00008056"/>
    </source>
</evidence>
<organism evidence="6 7">
    <name type="scientific">Liquidambar formosana</name>
    <name type="common">Formosan gum</name>
    <dbReference type="NCBI Taxonomy" id="63359"/>
    <lineage>
        <taxon>Eukaryota</taxon>
        <taxon>Viridiplantae</taxon>
        <taxon>Streptophyta</taxon>
        <taxon>Embryophyta</taxon>
        <taxon>Tracheophyta</taxon>
        <taxon>Spermatophyta</taxon>
        <taxon>Magnoliopsida</taxon>
        <taxon>eudicotyledons</taxon>
        <taxon>Gunneridae</taxon>
        <taxon>Pentapetalae</taxon>
        <taxon>Saxifragales</taxon>
        <taxon>Altingiaceae</taxon>
        <taxon>Liquidambar</taxon>
    </lineage>
</organism>
<dbReference type="PROSITE" id="PS51471">
    <property type="entry name" value="FE2OG_OXY"/>
    <property type="match status" value="2"/>
</dbReference>
<feature type="domain" description="Fe2OG dioxygenase" evidence="5">
    <location>
        <begin position="134"/>
        <end position="236"/>
    </location>
</feature>
<dbReference type="Pfam" id="PF14226">
    <property type="entry name" value="DIOX_N"/>
    <property type="match status" value="1"/>
</dbReference>
<dbReference type="EMBL" id="JBBPBK010000007">
    <property type="protein sequence ID" value="KAK9281468.1"/>
    <property type="molecule type" value="Genomic_DNA"/>
</dbReference>
<dbReference type="Proteomes" id="UP001415857">
    <property type="component" value="Unassembled WGS sequence"/>
</dbReference>
<dbReference type="InterPro" id="IPR005123">
    <property type="entry name" value="Oxoglu/Fe-dep_dioxygenase_dom"/>
</dbReference>
<evidence type="ECO:0000256" key="3">
    <source>
        <dbReference type="ARBA" id="ARBA00023004"/>
    </source>
</evidence>
<sequence length="478" mass="53730">MAGASLLPMEVLLLKRVQERVLDSEEPPPQYICRNGDTTEDVSSPSSMIPIIDLSLLSSSTPWAKEEELEKLKSALCSWGCFQAIGHGISSSFLDKIRQVAREFFEQPMEKKKKLAKTVEEFEGYGADPIPVDPAEACLNARFNYYSPCQWPDLVLGLKPHADGSGHTKILQDDTEGLQVLKNDQWVTVPTIPHALLVLIGDQMEIMTNGVFKSPVHRVLTNSERERISVAVFYYPEPNKEIGPEDGLVDEERPKLFKKMKDYGDIHRKYYLKGMRAIHTAKERVLNGEEPPLRYICKGSDTTKDFSSPSPQIPIIDLSLLSSPTPWAKEEEFEKLKSALCSWGCFQIKICQVAREFFELPMEEKKKLAKGVGEFEGYGDDHIPAEDGSGHTIILQDDVEGLQVLKNDQWVTVPTIPHALLVLIGDQMEIMTNGVFKSPVHRVLTTSERESMSVAVFFYPEPNKEIGPEDGLVNEERP</sequence>
<comment type="similarity">
    <text evidence="1 4">Belongs to the iron/ascorbate-dependent oxidoreductase family.</text>
</comment>
<feature type="domain" description="Fe2OG dioxygenase" evidence="5">
    <location>
        <begin position="349"/>
        <end position="460"/>
    </location>
</feature>
<dbReference type="InterPro" id="IPR026992">
    <property type="entry name" value="DIOX_N"/>
</dbReference>
<dbReference type="PANTHER" id="PTHR47991">
    <property type="entry name" value="OXOGLUTARATE/IRON-DEPENDENT DIOXYGENASE"/>
    <property type="match status" value="1"/>
</dbReference>
<name>A0AAP0X0R4_LIQFO</name>
<evidence type="ECO:0000313" key="7">
    <source>
        <dbReference type="Proteomes" id="UP001415857"/>
    </source>
</evidence>
<proteinExistence type="inferred from homology"/>
<dbReference type="GO" id="GO:0016491">
    <property type="term" value="F:oxidoreductase activity"/>
    <property type="evidence" value="ECO:0007669"/>
    <property type="project" value="UniProtKB-KW"/>
</dbReference>
<keyword evidence="3 4" id="KW-0408">Iron</keyword>
<dbReference type="InterPro" id="IPR044861">
    <property type="entry name" value="IPNS-like_FE2OG_OXY"/>
</dbReference>
<evidence type="ECO:0000256" key="2">
    <source>
        <dbReference type="ARBA" id="ARBA00022723"/>
    </source>
</evidence>
<dbReference type="Pfam" id="PF03171">
    <property type="entry name" value="2OG-FeII_Oxy"/>
    <property type="match status" value="2"/>
</dbReference>
<comment type="caution">
    <text evidence="6">The sequence shown here is derived from an EMBL/GenBank/DDBJ whole genome shotgun (WGS) entry which is preliminary data.</text>
</comment>
<keyword evidence="4" id="KW-0560">Oxidoreductase</keyword>
<dbReference type="SUPFAM" id="SSF51197">
    <property type="entry name" value="Clavaminate synthase-like"/>
    <property type="match status" value="2"/>
</dbReference>
<accession>A0AAP0X0R4</accession>
<gene>
    <name evidence="6" type="ORF">L1049_004371</name>
</gene>
<evidence type="ECO:0000313" key="6">
    <source>
        <dbReference type="EMBL" id="KAK9281468.1"/>
    </source>
</evidence>
<dbReference type="AlphaFoldDB" id="A0AAP0X0R4"/>
<protein>
    <recommendedName>
        <fullName evidence="5">Fe2OG dioxygenase domain-containing protein</fullName>
    </recommendedName>
</protein>
<keyword evidence="7" id="KW-1185">Reference proteome</keyword>
<reference evidence="6 7" key="1">
    <citation type="journal article" date="2024" name="Plant J.">
        <title>Genome sequences and population genomics reveal climatic adaptation and genomic divergence between two closely related sweetgum species.</title>
        <authorList>
            <person name="Xu W.Q."/>
            <person name="Ren C.Q."/>
            <person name="Zhang X.Y."/>
            <person name="Comes H.P."/>
            <person name="Liu X.H."/>
            <person name="Li Y.G."/>
            <person name="Kettle C.J."/>
            <person name="Jalonen R."/>
            <person name="Gaisberger H."/>
            <person name="Ma Y.Z."/>
            <person name="Qiu Y.X."/>
        </authorList>
    </citation>
    <scope>NUCLEOTIDE SEQUENCE [LARGE SCALE GENOMIC DNA]</scope>
    <source>
        <strain evidence="6">Hangzhou</strain>
    </source>
</reference>
<dbReference type="InterPro" id="IPR027443">
    <property type="entry name" value="IPNS-like_sf"/>
</dbReference>
<dbReference type="Gene3D" id="2.60.120.330">
    <property type="entry name" value="B-lactam Antibiotic, Isopenicillin N Synthase, Chain"/>
    <property type="match status" value="4"/>
</dbReference>
<evidence type="ECO:0000259" key="5">
    <source>
        <dbReference type="PROSITE" id="PS51471"/>
    </source>
</evidence>